<dbReference type="PANTHER" id="PTHR23119">
    <property type="entry name" value="DISCS LARGE"/>
    <property type="match status" value="1"/>
</dbReference>
<dbReference type="PROSITE" id="PS00856">
    <property type="entry name" value="GUANYLATE_KINASE_1"/>
    <property type="match status" value="1"/>
</dbReference>
<keyword evidence="2 5" id="KW-0728">SH3 domain</keyword>
<dbReference type="FunFam" id="3.40.50.300:FF:001402">
    <property type="entry name" value="Discs, large homolog 3 (Drosophila)"/>
    <property type="match status" value="1"/>
</dbReference>
<dbReference type="InterPro" id="IPR001452">
    <property type="entry name" value="SH3_domain"/>
</dbReference>
<dbReference type="SUPFAM" id="SSF50044">
    <property type="entry name" value="SH3-domain"/>
    <property type="match status" value="1"/>
</dbReference>
<feature type="domain" description="SH3" evidence="6">
    <location>
        <begin position="81"/>
        <end position="153"/>
    </location>
</feature>
<organism evidence="8 9">
    <name type="scientific">Coilia grayii</name>
    <name type="common">Gray's grenadier anchovy</name>
    <dbReference type="NCBI Taxonomy" id="363190"/>
    <lineage>
        <taxon>Eukaryota</taxon>
        <taxon>Metazoa</taxon>
        <taxon>Chordata</taxon>
        <taxon>Craniata</taxon>
        <taxon>Vertebrata</taxon>
        <taxon>Euteleostomi</taxon>
        <taxon>Actinopterygii</taxon>
        <taxon>Neopterygii</taxon>
        <taxon>Teleostei</taxon>
        <taxon>Clupei</taxon>
        <taxon>Clupeiformes</taxon>
        <taxon>Clupeoidei</taxon>
        <taxon>Engraulidae</taxon>
        <taxon>Coilinae</taxon>
        <taxon>Coilia</taxon>
    </lineage>
</organism>
<evidence type="ECO:0000256" key="4">
    <source>
        <dbReference type="ARBA" id="ARBA00023136"/>
    </source>
</evidence>
<name>A0ABD1JR13_9TELE</name>
<dbReference type="InterPro" id="IPR020590">
    <property type="entry name" value="Guanylate_kinase_CS"/>
</dbReference>
<sequence>MCVHTHKLSPVMIDRWMDRYVDYSCFKSRIHDLIDYTHTQPCCVLCCLDYSRFEARIHNLREQMMSSSITTATGAVHSSQRRSFYVRALFDYDGDVTMRGVSPALEFRFGDVLHVLNAVDADWWQARRVTAHTHAEQGSIGVIPSKRRLELKERARLKTVKTKSREKVSSTENRCLSGQEECLSYEAVCLQEVSYRRPLIILGPMKDRINDDLITEHPDKFASCVPHTTRPKRDYEVDGQDYHFVTSREQMEGDIQEQKFIEAGHYNTHLYGTSIQSVREVAEKGQHCILDVSGNAIRRLQQNQLHPIAIFIKPKSIHNLLELNKRQTEEQGRRTLERAMKLEQEFTEHFTAMVQGDTLEEVYSQVKQVILEQSGPHIWVPTQDKI</sequence>
<evidence type="ECO:0000256" key="1">
    <source>
        <dbReference type="ARBA" id="ARBA00004370"/>
    </source>
</evidence>
<dbReference type="PANTHER" id="PTHR23119:SF51">
    <property type="entry name" value="DISKS LARGE 1 TUMOR SUPPRESSOR PROTEIN"/>
    <property type="match status" value="1"/>
</dbReference>
<dbReference type="GO" id="GO:0016020">
    <property type="term" value="C:membrane"/>
    <property type="evidence" value="ECO:0007669"/>
    <property type="project" value="UniProtKB-SubCell"/>
</dbReference>
<proteinExistence type="predicted"/>
<reference evidence="8 9" key="1">
    <citation type="submission" date="2024-09" db="EMBL/GenBank/DDBJ databases">
        <title>A chromosome-level genome assembly of Gray's grenadier anchovy, Coilia grayii.</title>
        <authorList>
            <person name="Fu Z."/>
        </authorList>
    </citation>
    <scope>NUCLEOTIDE SEQUENCE [LARGE SCALE GENOMIC DNA]</scope>
    <source>
        <strain evidence="8">G4</strain>
        <tissue evidence="8">Muscle</tissue>
    </source>
</reference>
<dbReference type="InterPro" id="IPR036028">
    <property type="entry name" value="SH3-like_dom_sf"/>
</dbReference>
<protein>
    <submittedName>
        <fullName evidence="8">Uncharacterized protein</fullName>
    </submittedName>
</protein>
<gene>
    <name evidence="8" type="ORF">ACEWY4_013996</name>
</gene>
<evidence type="ECO:0000256" key="2">
    <source>
        <dbReference type="ARBA" id="ARBA00022443"/>
    </source>
</evidence>
<evidence type="ECO:0000256" key="3">
    <source>
        <dbReference type="ARBA" id="ARBA00022737"/>
    </source>
</evidence>
<dbReference type="Gene3D" id="3.40.50.300">
    <property type="entry name" value="P-loop containing nucleotide triphosphate hydrolases"/>
    <property type="match status" value="1"/>
</dbReference>
<dbReference type="InterPro" id="IPR050614">
    <property type="entry name" value="Synaptic_Scaffolding_LAP-MAGUK"/>
</dbReference>
<dbReference type="Gene3D" id="3.30.63.10">
    <property type="entry name" value="Guanylate Kinase phosphate binding domain"/>
    <property type="match status" value="1"/>
</dbReference>
<dbReference type="SMART" id="SM00326">
    <property type="entry name" value="SH3"/>
    <property type="match status" value="1"/>
</dbReference>
<feature type="domain" description="Guanylate kinase-like" evidence="7">
    <location>
        <begin position="196"/>
        <end position="371"/>
    </location>
</feature>
<keyword evidence="4" id="KW-0472">Membrane</keyword>
<evidence type="ECO:0000259" key="7">
    <source>
        <dbReference type="PROSITE" id="PS50052"/>
    </source>
</evidence>
<dbReference type="SMART" id="SM00072">
    <property type="entry name" value="GuKc"/>
    <property type="match status" value="1"/>
</dbReference>
<dbReference type="Pfam" id="PF00625">
    <property type="entry name" value="Guanylate_kin"/>
    <property type="match status" value="1"/>
</dbReference>
<comment type="subcellular location">
    <subcellularLocation>
        <location evidence="1">Membrane</location>
    </subcellularLocation>
</comment>
<dbReference type="Proteomes" id="UP001591681">
    <property type="component" value="Unassembled WGS sequence"/>
</dbReference>
<evidence type="ECO:0000256" key="5">
    <source>
        <dbReference type="PROSITE-ProRule" id="PRU00192"/>
    </source>
</evidence>
<dbReference type="InterPro" id="IPR008145">
    <property type="entry name" value="GK/Ca_channel_bsu"/>
</dbReference>
<dbReference type="CDD" id="cd00071">
    <property type="entry name" value="GMPK"/>
    <property type="match status" value="1"/>
</dbReference>
<evidence type="ECO:0000313" key="8">
    <source>
        <dbReference type="EMBL" id="KAL2089308.1"/>
    </source>
</evidence>
<accession>A0ABD1JR13</accession>
<dbReference type="PROSITE" id="PS50052">
    <property type="entry name" value="GUANYLATE_KINASE_2"/>
    <property type="match status" value="1"/>
</dbReference>
<dbReference type="InterPro" id="IPR008144">
    <property type="entry name" value="Guanylate_kin-like_dom"/>
</dbReference>
<dbReference type="EMBL" id="JBHFQA010000012">
    <property type="protein sequence ID" value="KAL2089308.1"/>
    <property type="molecule type" value="Genomic_DNA"/>
</dbReference>
<dbReference type="Gene3D" id="2.30.30.40">
    <property type="entry name" value="SH3 Domains"/>
    <property type="match status" value="1"/>
</dbReference>
<dbReference type="InterPro" id="IPR027417">
    <property type="entry name" value="P-loop_NTPase"/>
</dbReference>
<dbReference type="SUPFAM" id="SSF52540">
    <property type="entry name" value="P-loop containing nucleoside triphosphate hydrolases"/>
    <property type="match status" value="1"/>
</dbReference>
<keyword evidence="3" id="KW-0677">Repeat</keyword>
<evidence type="ECO:0000259" key="6">
    <source>
        <dbReference type="PROSITE" id="PS50002"/>
    </source>
</evidence>
<dbReference type="AlphaFoldDB" id="A0ABD1JR13"/>
<keyword evidence="9" id="KW-1185">Reference proteome</keyword>
<dbReference type="Pfam" id="PF00018">
    <property type="entry name" value="SH3_1"/>
    <property type="match status" value="1"/>
</dbReference>
<dbReference type="PROSITE" id="PS50002">
    <property type="entry name" value="SH3"/>
    <property type="match status" value="1"/>
</dbReference>
<comment type="caution">
    <text evidence="8">The sequence shown here is derived from an EMBL/GenBank/DDBJ whole genome shotgun (WGS) entry which is preliminary data.</text>
</comment>
<evidence type="ECO:0000313" key="9">
    <source>
        <dbReference type="Proteomes" id="UP001591681"/>
    </source>
</evidence>
<dbReference type="FunFam" id="3.30.63.10:FF:000001">
    <property type="entry name" value="Disks large homolog 1 isoform 2"/>
    <property type="match status" value="1"/>
</dbReference>